<comment type="caution">
    <text evidence="3">The sequence shown here is derived from an EMBL/GenBank/DDBJ whole genome shotgun (WGS) entry which is preliminary data.</text>
</comment>
<name>A0ABU3EUR4_9ENTE</name>
<organism evidence="3 4">
    <name type="scientific">Enterococcus hulanensis</name>
    <dbReference type="NCBI Taxonomy" id="2559929"/>
    <lineage>
        <taxon>Bacteria</taxon>
        <taxon>Bacillati</taxon>
        <taxon>Bacillota</taxon>
        <taxon>Bacilli</taxon>
        <taxon>Lactobacillales</taxon>
        <taxon>Enterococcaceae</taxon>
        <taxon>Enterococcus</taxon>
    </lineage>
</organism>
<sequence length="114" mass="13714">MEEYELRKLISERVKYFRLQKKMSQEKLSEQSELGVKYINKLENQKYDLKIDTIEQIIKALDVSYEEFFNFKFTSSSDELEELLDTIAKFEKDKQLLIIESILNLLKTNFKESE</sequence>
<dbReference type="SMART" id="SM00530">
    <property type="entry name" value="HTH_XRE"/>
    <property type="match status" value="1"/>
</dbReference>
<dbReference type="Gene3D" id="1.10.260.40">
    <property type="entry name" value="lambda repressor-like DNA-binding domains"/>
    <property type="match status" value="1"/>
</dbReference>
<protein>
    <submittedName>
        <fullName evidence="3">Helix-turn-helix transcriptional regulator</fullName>
    </submittedName>
</protein>
<dbReference type="PANTHER" id="PTHR46797">
    <property type="entry name" value="HTH-TYPE TRANSCRIPTIONAL REGULATOR"/>
    <property type="match status" value="1"/>
</dbReference>
<dbReference type="EMBL" id="JARPYI010000001">
    <property type="protein sequence ID" value="MDT2598589.1"/>
    <property type="molecule type" value="Genomic_DNA"/>
</dbReference>
<feature type="domain" description="HTH cro/C1-type" evidence="2">
    <location>
        <begin position="14"/>
        <end position="68"/>
    </location>
</feature>
<dbReference type="Pfam" id="PF01381">
    <property type="entry name" value="HTH_3"/>
    <property type="match status" value="1"/>
</dbReference>
<gene>
    <name evidence="3" type="ORF">P7D85_02310</name>
</gene>
<accession>A0ABU3EUR4</accession>
<dbReference type="Proteomes" id="UP001252875">
    <property type="component" value="Unassembled WGS sequence"/>
</dbReference>
<keyword evidence="4" id="KW-1185">Reference proteome</keyword>
<evidence type="ECO:0000313" key="3">
    <source>
        <dbReference type="EMBL" id="MDT2598589.1"/>
    </source>
</evidence>
<proteinExistence type="predicted"/>
<dbReference type="InterPro" id="IPR001387">
    <property type="entry name" value="Cro/C1-type_HTH"/>
</dbReference>
<evidence type="ECO:0000256" key="1">
    <source>
        <dbReference type="ARBA" id="ARBA00023125"/>
    </source>
</evidence>
<dbReference type="RefSeq" id="WP_311821140.1">
    <property type="nucleotide sequence ID" value="NZ_JARPYF010000001.1"/>
</dbReference>
<reference evidence="3 4" key="1">
    <citation type="submission" date="2023-03" db="EMBL/GenBank/DDBJ databases">
        <authorList>
            <person name="Shen W."/>
            <person name="Cai J."/>
        </authorList>
    </citation>
    <scope>NUCLEOTIDE SEQUENCE [LARGE SCALE GENOMIC DNA]</scope>
    <source>
        <strain evidence="3 4">D6-4</strain>
    </source>
</reference>
<dbReference type="PROSITE" id="PS50943">
    <property type="entry name" value="HTH_CROC1"/>
    <property type="match status" value="1"/>
</dbReference>
<evidence type="ECO:0000313" key="4">
    <source>
        <dbReference type="Proteomes" id="UP001252875"/>
    </source>
</evidence>
<dbReference type="InterPro" id="IPR050807">
    <property type="entry name" value="TransReg_Diox_bact_type"/>
</dbReference>
<dbReference type="CDD" id="cd00093">
    <property type="entry name" value="HTH_XRE"/>
    <property type="match status" value="1"/>
</dbReference>
<dbReference type="PANTHER" id="PTHR46797:SF1">
    <property type="entry name" value="METHYLPHOSPHONATE SYNTHASE"/>
    <property type="match status" value="1"/>
</dbReference>
<dbReference type="SUPFAM" id="SSF47413">
    <property type="entry name" value="lambda repressor-like DNA-binding domains"/>
    <property type="match status" value="1"/>
</dbReference>
<keyword evidence="1" id="KW-0238">DNA-binding</keyword>
<evidence type="ECO:0000259" key="2">
    <source>
        <dbReference type="PROSITE" id="PS50943"/>
    </source>
</evidence>
<dbReference type="InterPro" id="IPR010982">
    <property type="entry name" value="Lambda_DNA-bd_dom_sf"/>
</dbReference>